<reference evidence="1" key="3">
    <citation type="submission" date="2022-05" db="EMBL/GenBank/DDBJ databases">
        <title>Comparative genomics of Staphylococcus equorum isolates.</title>
        <authorList>
            <person name="Luelf R.H."/>
        </authorList>
    </citation>
    <scope>NUCLEOTIDE SEQUENCE</scope>
    <source>
        <strain evidence="1">TMW 2.2497</strain>
    </source>
</reference>
<gene>
    <name evidence="2" type="ORF">ASS94_03445</name>
    <name evidence="1" type="ORF">M4L89_08260</name>
</gene>
<dbReference type="KEGG" id="seqo:SE1039_09530"/>
<evidence type="ECO:0000313" key="4">
    <source>
        <dbReference type="Proteomes" id="UP001152422"/>
    </source>
</evidence>
<dbReference type="EMBL" id="LNPX01000011">
    <property type="protein sequence ID" value="OEK58384.1"/>
    <property type="molecule type" value="Genomic_DNA"/>
</dbReference>
<name>A0A1B1G5X6_9STAP</name>
<keyword evidence="4" id="KW-1185">Reference proteome</keyword>
<evidence type="ECO:0000313" key="1">
    <source>
        <dbReference type="EMBL" id="MDG0846215.1"/>
    </source>
</evidence>
<dbReference type="OrthoDB" id="2410821at2"/>
<dbReference type="AlphaFoldDB" id="A0A1B1G5X6"/>
<dbReference type="GeneID" id="69846160"/>
<reference evidence="2" key="2">
    <citation type="submission" date="2015-11" db="EMBL/GenBank/DDBJ databases">
        <authorList>
            <person name="Wolfe B.E."/>
        </authorList>
    </citation>
    <scope>NUCLEOTIDE SEQUENCE</scope>
    <source>
        <strain evidence="2">738_7</strain>
    </source>
</reference>
<dbReference type="Proteomes" id="UP000095464">
    <property type="component" value="Unassembled WGS sequence"/>
</dbReference>
<organism evidence="1 4">
    <name type="scientific">Staphylococcus equorum</name>
    <dbReference type="NCBI Taxonomy" id="246432"/>
    <lineage>
        <taxon>Bacteria</taxon>
        <taxon>Bacillati</taxon>
        <taxon>Bacillota</taxon>
        <taxon>Bacilli</taxon>
        <taxon>Bacillales</taxon>
        <taxon>Staphylococcaceae</taxon>
        <taxon>Staphylococcus</taxon>
    </lineage>
</organism>
<proteinExistence type="predicted"/>
<dbReference type="EMBL" id="JAMBQA010000004">
    <property type="protein sequence ID" value="MDG0846215.1"/>
    <property type="molecule type" value="Genomic_DNA"/>
</dbReference>
<dbReference type="eggNOG" id="ENOG50305G1">
    <property type="taxonomic scope" value="Bacteria"/>
</dbReference>
<accession>A0A1B1G5X6</accession>
<evidence type="ECO:0000313" key="3">
    <source>
        <dbReference type="Proteomes" id="UP000095464"/>
    </source>
</evidence>
<reference evidence="3" key="1">
    <citation type="submission" date="2015-11" db="EMBL/GenBank/DDBJ databases">
        <title>Genomic diversity of Staphylococcus saprophyticus strains from urinary tract infections, animal surfaces, and fermented foods.</title>
        <authorList>
            <person name="Wolfe B.E."/>
        </authorList>
    </citation>
    <scope>NUCLEOTIDE SEQUENCE [LARGE SCALE GENOMIC DNA]</scope>
    <source>
        <strain evidence="3">738_7</strain>
    </source>
</reference>
<comment type="caution">
    <text evidence="1">The sequence shown here is derived from an EMBL/GenBank/DDBJ whole genome shotgun (WGS) entry which is preliminary data.</text>
</comment>
<dbReference type="RefSeq" id="WP_002507913.1">
    <property type="nucleotide sequence ID" value="NZ_CP013114.1"/>
</dbReference>
<dbReference type="STRING" id="246432.SE1039_09530"/>
<dbReference type="Proteomes" id="UP001152422">
    <property type="component" value="Unassembled WGS sequence"/>
</dbReference>
<sequence length="61" mass="7216">MTEDPKKAYNHFAHLNDFLKKEDDYRHPSHSDDKNEWLANTSEANIYKKSKSSIKQKGHIK</sequence>
<evidence type="ECO:0000313" key="2">
    <source>
        <dbReference type="EMBL" id="OEK58384.1"/>
    </source>
</evidence>
<protein>
    <submittedName>
        <fullName evidence="1">Uncharacterized protein</fullName>
    </submittedName>
</protein>